<organism evidence="1 2">
    <name type="scientific">Protopolystoma xenopodis</name>
    <dbReference type="NCBI Taxonomy" id="117903"/>
    <lineage>
        <taxon>Eukaryota</taxon>
        <taxon>Metazoa</taxon>
        <taxon>Spiralia</taxon>
        <taxon>Lophotrochozoa</taxon>
        <taxon>Platyhelminthes</taxon>
        <taxon>Monogenea</taxon>
        <taxon>Polyopisthocotylea</taxon>
        <taxon>Polystomatidea</taxon>
        <taxon>Polystomatidae</taxon>
        <taxon>Protopolystoma</taxon>
    </lineage>
</organism>
<protein>
    <submittedName>
        <fullName evidence="1">Uncharacterized protein</fullName>
    </submittedName>
</protein>
<dbReference type="AlphaFoldDB" id="A0A448X884"/>
<evidence type="ECO:0000313" key="2">
    <source>
        <dbReference type="Proteomes" id="UP000784294"/>
    </source>
</evidence>
<gene>
    <name evidence="1" type="ORF">PXEA_LOCUS24087</name>
</gene>
<comment type="caution">
    <text evidence="1">The sequence shown here is derived from an EMBL/GenBank/DDBJ whole genome shotgun (WGS) entry which is preliminary data.</text>
</comment>
<proteinExistence type="predicted"/>
<reference evidence="1" key="1">
    <citation type="submission" date="2018-11" db="EMBL/GenBank/DDBJ databases">
        <authorList>
            <consortium name="Pathogen Informatics"/>
        </authorList>
    </citation>
    <scope>NUCLEOTIDE SEQUENCE</scope>
</reference>
<name>A0A448X884_9PLAT</name>
<keyword evidence="2" id="KW-1185">Reference proteome</keyword>
<accession>A0A448X884</accession>
<dbReference type="Proteomes" id="UP000784294">
    <property type="component" value="Unassembled WGS sequence"/>
</dbReference>
<evidence type="ECO:0000313" key="1">
    <source>
        <dbReference type="EMBL" id="VEL30647.1"/>
    </source>
</evidence>
<dbReference type="EMBL" id="CAAALY010114080">
    <property type="protein sequence ID" value="VEL30647.1"/>
    <property type="molecule type" value="Genomic_DNA"/>
</dbReference>
<sequence length="122" mass="13613">MYEGNRGLKTARKVSETDLYYYLCHASGANGALELAPILTSLVDKLTRLAHLPHQPLNRKVTWLTTQQREGDLRGLIDHWIDSRSTLGQPISPQHVGTGQNGRYSNLASSSLHFYHPSTSQT</sequence>